<keyword evidence="8" id="KW-1185">Reference proteome</keyword>
<dbReference type="GO" id="GO:0016592">
    <property type="term" value="C:mediator complex"/>
    <property type="evidence" value="ECO:0007669"/>
    <property type="project" value="InterPro"/>
</dbReference>
<dbReference type="AlphaFoldDB" id="A0A087V1I8"/>
<dbReference type="InterPro" id="IPR038566">
    <property type="entry name" value="Mediator_Med6_sf"/>
</dbReference>
<dbReference type="STRING" id="407821.A0A087V1I8"/>
<evidence type="ECO:0000256" key="3">
    <source>
        <dbReference type="ARBA" id="ARBA00023015"/>
    </source>
</evidence>
<protein>
    <recommendedName>
        <fullName evidence="6">Mediator of RNA polymerase II transcription subunit 6</fullName>
    </recommendedName>
    <alternativeName>
        <fullName evidence="6">Mediator complex subunit 6</fullName>
    </alternativeName>
</protein>
<dbReference type="EMBL" id="KL851959">
    <property type="protein sequence ID" value="KFM83477.1"/>
    <property type="molecule type" value="Genomic_DNA"/>
</dbReference>
<evidence type="ECO:0000256" key="6">
    <source>
        <dbReference type="RuleBase" id="RU364143"/>
    </source>
</evidence>
<evidence type="ECO:0000256" key="4">
    <source>
        <dbReference type="ARBA" id="ARBA00023163"/>
    </source>
</evidence>
<dbReference type="GO" id="GO:0003712">
    <property type="term" value="F:transcription coregulator activity"/>
    <property type="evidence" value="ECO:0007669"/>
    <property type="project" value="InterPro"/>
</dbReference>
<comment type="subcellular location">
    <subcellularLocation>
        <location evidence="1 6">Nucleus</location>
    </subcellularLocation>
</comment>
<keyword evidence="4 6" id="KW-0804">Transcription</keyword>
<dbReference type="Gene3D" id="3.10.450.580">
    <property type="entry name" value="Mediator complex, subunit Med6"/>
    <property type="match status" value="1"/>
</dbReference>
<keyword evidence="6" id="KW-0010">Activator</keyword>
<evidence type="ECO:0000313" key="8">
    <source>
        <dbReference type="Proteomes" id="UP000054359"/>
    </source>
</evidence>
<dbReference type="GO" id="GO:0006357">
    <property type="term" value="P:regulation of transcription by RNA polymerase II"/>
    <property type="evidence" value="ECO:0007669"/>
    <property type="project" value="InterPro"/>
</dbReference>
<proteinExistence type="inferred from homology"/>
<feature type="non-terminal residue" evidence="7">
    <location>
        <position position="39"/>
    </location>
</feature>
<evidence type="ECO:0000256" key="1">
    <source>
        <dbReference type="ARBA" id="ARBA00004123"/>
    </source>
</evidence>
<sequence length="39" mass="4777">MLNTNNVMEYFSERTNPFYDRTCNNENLKMQRLGPEHLR</sequence>
<keyword evidence="5 6" id="KW-0539">Nucleus</keyword>
<evidence type="ECO:0000256" key="2">
    <source>
        <dbReference type="ARBA" id="ARBA00007526"/>
    </source>
</evidence>
<comment type="subunit">
    <text evidence="6">Component of the Mediator complex.</text>
</comment>
<organism evidence="7 8">
    <name type="scientific">Stegodyphus mimosarum</name>
    <name type="common">African social velvet spider</name>
    <dbReference type="NCBI Taxonomy" id="407821"/>
    <lineage>
        <taxon>Eukaryota</taxon>
        <taxon>Metazoa</taxon>
        <taxon>Ecdysozoa</taxon>
        <taxon>Arthropoda</taxon>
        <taxon>Chelicerata</taxon>
        <taxon>Arachnida</taxon>
        <taxon>Araneae</taxon>
        <taxon>Araneomorphae</taxon>
        <taxon>Entelegynae</taxon>
        <taxon>Eresoidea</taxon>
        <taxon>Eresidae</taxon>
        <taxon>Stegodyphus</taxon>
    </lineage>
</organism>
<dbReference type="InterPro" id="IPR007018">
    <property type="entry name" value="Mediator_Med6"/>
</dbReference>
<evidence type="ECO:0000313" key="7">
    <source>
        <dbReference type="EMBL" id="KFM83477.1"/>
    </source>
</evidence>
<comment type="similarity">
    <text evidence="2 6">Belongs to the Mediator complex subunit 6 family.</text>
</comment>
<name>A0A087V1I8_STEMI</name>
<reference evidence="7 8" key="1">
    <citation type="submission" date="2013-11" db="EMBL/GenBank/DDBJ databases">
        <title>Genome sequencing of Stegodyphus mimosarum.</title>
        <authorList>
            <person name="Bechsgaard J."/>
        </authorList>
    </citation>
    <scope>NUCLEOTIDE SEQUENCE [LARGE SCALE GENOMIC DNA]</scope>
</reference>
<evidence type="ECO:0000256" key="5">
    <source>
        <dbReference type="ARBA" id="ARBA00023242"/>
    </source>
</evidence>
<comment type="function">
    <text evidence="6">Component of the Mediator complex, a coactivator involved in the regulated transcription of nearly all RNA polymerase II-dependent genes. Mediator functions as a bridge to convey information from gene-specific regulatory proteins to the basal RNA polymerase II transcription machinery. Mediator is recruited to promoters by direct interactions with regulatory proteins and serves as a scaffold for the assembly of a functional preinitiation complex with RNA polymerase II and the general transcription factors.</text>
</comment>
<accession>A0A087V1I8</accession>
<keyword evidence="3 6" id="KW-0805">Transcription regulation</keyword>
<dbReference type="PANTHER" id="PTHR13104">
    <property type="entry name" value="MED-6-RELATED"/>
    <property type="match status" value="1"/>
</dbReference>
<dbReference type="Proteomes" id="UP000054359">
    <property type="component" value="Unassembled WGS sequence"/>
</dbReference>
<dbReference type="Pfam" id="PF04934">
    <property type="entry name" value="Med6"/>
    <property type="match status" value="1"/>
</dbReference>
<gene>
    <name evidence="6" type="primary">MED6</name>
    <name evidence="7" type="ORF">X975_25149</name>
</gene>
<dbReference type="OrthoDB" id="344220at2759"/>